<evidence type="ECO:0000256" key="2">
    <source>
        <dbReference type="ARBA" id="ARBA00022723"/>
    </source>
</evidence>
<dbReference type="Pfam" id="PF13359">
    <property type="entry name" value="DDE_Tnp_4"/>
    <property type="match status" value="1"/>
</dbReference>
<feature type="chain" id="PRO_5042204386" description="DDE Tnp4 domain-containing protein" evidence="4">
    <location>
        <begin position="26"/>
        <end position="188"/>
    </location>
</feature>
<dbReference type="AlphaFoldDB" id="A0AAD1EN03"/>
<name>A0AAD1EN03_9MICO</name>
<feature type="region of interest" description="Disordered" evidence="3">
    <location>
        <begin position="94"/>
        <end position="133"/>
    </location>
</feature>
<feature type="domain" description="DDE Tnp4" evidence="5">
    <location>
        <begin position="48"/>
        <end position="130"/>
    </location>
</feature>
<evidence type="ECO:0000256" key="3">
    <source>
        <dbReference type="SAM" id="MobiDB-lite"/>
    </source>
</evidence>
<feature type="compositionally biased region" description="Basic and acidic residues" evidence="3">
    <location>
        <begin position="102"/>
        <end position="129"/>
    </location>
</feature>
<dbReference type="GO" id="GO:0046872">
    <property type="term" value="F:metal ion binding"/>
    <property type="evidence" value="ECO:0007669"/>
    <property type="project" value="UniProtKB-KW"/>
</dbReference>
<sequence length="188" mass="21002">MFGASQATISRIIAAFVPALTAALADWVPAVYDFDSNGQYICWSWQNRPELYSGKHKRTGVIVQVARTLGGQLAWVSDPLPDSVHDAKALQESGFLDTGNGEPRHFENRGYNRTRNDHPQKKPVGHELTDEVPGQGVQRHICRVVGHTHCDPDQGGRLGWFDWASPDMHIPAVLALFRQLPAKEDQRR</sequence>
<keyword evidence="4" id="KW-0732">Signal</keyword>
<evidence type="ECO:0000259" key="5">
    <source>
        <dbReference type="Pfam" id="PF13359"/>
    </source>
</evidence>
<accession>A0AAD1EN03</accession>
<evidence type="ECO:0000313" key="6">
    <source>
        <dbReference type="EMBL" id="AZZ56656.1"/>
    </source>
</evidence>
<dbReference type="Proteomes" id="UP000283946">
    <property type="component" value="Chromosome"/>
</dbReference>
<feature type="signal peptide" evidence="4">
    <location>
        <begin position="1"/>
        <end position="25"/>
    </location>
</feature>
<gene>
    <name evidence="6" type="ORF">C7V51_12810</name>
</gene>
<proteinExistence type="predicted"/>
<organism evidence="6 7">
    <name type="scientific">Rathayibacter iranicus</name>
    <dbReference type="NCBI Taxonomy" id="59737"/>
    <lineage>
        <taxon>Bacteria</taxon>
        <taxon>Bacillati</taxon>
        <taxon>Actinomycetota</taxon>
        <taxon>Actinomycetes</taxon>
        <taxon>Micrococcales</taxon>
        <taxon>Microbacteriaceae</taxon>
        <taxon>Rathayibacter</taxon>
    </lineage>
</organism>
<protein>
    <recommendedName>
        <fullName evidence="5">DDE Tnp4 domain-containing protein</fullName>
    </recommendedName>
</protein>
<comment type="cofactor">
    <cofactor evidence="1">
        <name>a divalent metal cation</name>
        <dbReference type="ChEBI" id="CHEBI:60240"/>
    </cofactor>
</comment>
<evidence type="ECO:0000313" key="7">
    <source>
        <dbReference type="Proteomes" id="UP000283946"/>
    </source>
</evidence>
<dbReference type="KEGG" id="ria:C7V51_12810"/>
<dbReference type="EMBL" id="CP028130">
    <property type="protein sequence ID" value="AZZ56656.1"/>
    <property type="molecule type" value="Genomic_DNA"/>
</dbReference>
<dbReference type="InterPro" id="IPR027806">
    <property type="entry name" value="HARBI1_dom"/>
</dbReference>
<evidence type="ECO:0000256" key="1">
    <source>
        <dbReference type="ARBA" id="ARBA00001968"/>
    </source>
</evidence>
<reference evidence="6 7" key="1">
    <citation type="submission" date="2018-03" db="EMBL/GenBank/DDBJ databases">
        <title>Bacteriophage NCPPB3778 and a type I-E CRISPR drive the evolution of the US Biological Select Agent, Rathayibacter toxicus.</title>
        <authorList>
            <person name="Davis E.W.II."/>
            <person name="Tabima J.F."/>
            <person name="Weisberg A.J."/>
            <person name="Dantas Lopes L."/>
            <person name="Wiseman M.S."/>
            <person name="Wiseman M.S."/>
            <person name="Pupko T."/>
            <person name="Belcher M.S."/>
            <person name="Sechler A.J."/>
            <person name="Tancos M.A."/>
            <person name="Schroeder B.K."/>
            <person name="Murray T.D."/>
            <person name="Luster D.G."/>
            <person name="Schneider W.L."/>
            <person name="Rogers E."/>
            <person name="Andreote F.D."/>
            <person name="Grunwald N.J."/>
            <person name="Putnam M.L."/>
            <person name="Chang J.H."/>
        </authorList>
    </citation>
    <scope>NUCLEOTIDE SEQUENCE [LARGE SCALE GENOMIC DNA]</scope>
    <source>
        <strain evidence="6 7">NCCPB 2253</strain>
    </source>
</reference>
<keyword evidence="2" id="KW-0479">Metal-binding</keyword>
<evidence type="ECO:0000256" key="4">
    <source>
        <dbReference type="SAM" id="SignalP"/>
    </source>
</evidence>